<feature type="transmembrane region" description="Helical" evidence="1">
    <location>
        <begin position="30"/>
        <end position="49"/>
    </location>
</feature>
<protein>
    <submittedName>
        <fullName evidence="2">Uncharacterized protein</fullName>
    </submittedName>
</protein>
<organism evidence="2 3">
    <name type="scientific">Trinickia symbiotica</name>
    <dbReference type="NCBI Taxonomy" id="863227"/>
    <lineage>
        <taxon>Bacteria</taxon>
        <taxon>Pseudomonadati</taxon>
        <taxon>Pseudomonadota</taxon>
        <taxon>Betaproteobacteria</taxon>
        <taxon>Burkholderiales</taxon>
        <taxon>Burkholderiaceae</taxon>
        <taxon>Trinickia</taxon>
    </lineage>
</organism>
<evidence type="ECO:0000313" key="3">
    <source>
        <dbReference type="Proteomes" id="UP000235777"/>
    </source>
</evidence>
<accession>A0A2N7WTE4</accession>
<name>A0A2N7WTE4_9BURK</name>
<dbReference type="OrthoDB" id="9103496at2"/>
<feature type="transmembrane region" description="Helical" evidence="1">
    <location>
        <begin position="7"/>
        <end position="24"/>
    </location>
</feature>
<dbReference type="Proteomes" id="UP000235777">
    <property type="component" value="Unassembled WGS sequence"/>
</dbReference>
<comment type="caution">
    <text evidence="2">The sequence shown here is derived from an EMBL/GenBank/DDBJ whole genome shotgun (WGS) entry which is preliminary data.</text>
</comment>
<dbReference type="STRING" id="863227.GCA_000373005_03228"/>
<dbReference type="AlphaFoldDB" id="A0A2N7WTE4"/>
<reference evidence="2 3" key="1">
    <citation type="submission" date="2018-01" db="EMBL/GenBank/DDBJ databases">
        <title>Whole genome analyses suggest that Burkholderia sensu lato contains two further novel genera in the rhizoxinica-symbiotica group Mycetohabitans gen. nov., and Trinickia gen. nov.: implications for the evolution of diazotrophy and nodulation in the Burkholderiaceae.</title>
        <authorList>
            <person name="Estrada-de los Santos P."/>
            <person name="Palmer M."/>
            <person name="Chavez-Ramirez B."/>
            <person name="Beukes C."/>
            <person name="Steenkamp E.T."/>
            <person name="Hirsch A.M."/>
            <person name="Manyaka P."/>
            <person name="Maluk M."/>
            <person name="Lafos M."/>
            <person name="Crook M."/>
            <person name="Gross E."/>
            <person name="Simon M.F."/>
            <person name="Bueno dos Reis Junior F."/>
            <person name="Poole P.S."/>
            <person name="Venter S.N."/>
            <person name="James E.K."/>
        </authorList>
    </citation>
    <scope>NUCLEOTIDE SEQUENCE [LARGE SCALE GENOMIC DNA]</scope>
    <source>
        <strain evidence="2 3">JPY 581</strain>
    </source>
</reference>
<sequence>MEKLKIILLYFVLPVLLFGAFVLYQVGAQHFGVAVMLAGAVVFIVWSWVKSTPKDMDESLRDAAARRRQADSDWNSYYSIRQIDKRRHHH</sequence>
<keyword evidence="3" id="KW-1185">Reference proteome</keyword>
<keyword evidence="1" id="KW-1133">Transmembrane helix</keyword>
<evidence type="ECO:0000256" key="1">
    <source>
        <dbReference type="SAM" id="Phobius"/>
    </source>
</evidence>
<keyword evidence="1" id="KW-0472">Membrane</keyword>
<dbReference type="EMBL" id="PNYC01000021">
    <property type="protein sequence ID" value="PMS32680.1"/>
    <property type="molecule type" value="Genomic_DNA"/>
</dbReference>
<evidence type="ECO:0000313" key="2">
    <source>
        <dbReference type="EMBL" id="PMS32680.1"/>
    </source>
</evidence>
<keyword evidence="1" id="KW-0812">Transmembrane</keyword>
<dbReference type="RefSeq" id="WP_018441810.1">
    <property type="nucleotide sequence ID" value="NZ_KB890180.1"/>
</dbReference>
<proteinExistence type="predicted"/>
<gene>
    <name evidence="2" type="ORF">C0Z20_26325</name>
</gene>